<keyword evidence="1" id="KW-0175">Coiled coil</keyword>
<sequence>MTQARHGIQSCLISLRWHQKKTYPGPKTAHGGSGKYGIYLFSCGFDAGKKNELVSRLEKEKRCGDNYQREVYNSRKKQKRSHQVIANQSALLAEAQLENGQLRAEVSQLTAEVTGLEAESSTLRAEV</sequence>
<organism evidence="2 3">
    <name type="scientific">Mycena rosella</name>
    <name type="common">Pink bonnet</name>
    <name type="synonym">Agaricus rosellus</name>
    <dbReference type="NCBI Taxonomy" id="1033263"/>
    <lineage>
        <taxon>Eukaryota</taxon>
        <taxon>Fungi</taxon>
        <taxon>Dikarya</taxon>
        <taxon>Basidiomycota</taxon>
        <taxon>Agaricomycotina</taxon>
        <taxon>Agaricomycetes</taxon>
        <taxon>Agaricomycetidae</taxon>
        <taxon>Agaricales</taxon>
        <taxon>Marasmiineae</taxon>
        <taxon>Mycenaceae</taxon>
        <taxon>Mycena</taxon>
    </lineage>
</organism>
<comment type="caution">
    <text evidence="2">The sequence shown here is derived from an EMBL/GenBank/DDBJ whole genome shotgun (WGS) entry which is preliminary data.</text>
</comment>
<protein>
    <submittedName>
        <fullName evidence="2">Uncharacterized protein</fullName>
    </submittedName>
</protein>
<keyword evidence="3" id="KW-1185">Reference proteome</keyword>
<evidence type="ECO:0000313" key="3">
    <source>
        <dbReference type="Proteomes" id="UP001221757"/>
    </source>
</evidence>
<proteinExistence type="predicted"/>
<accession>A0AAD7G0L9</accession>
<feature type="non-terminal residue" evidence="2">
    <location>
        <position position="127"/>
    </location>
</feature>
<evidence type="ECO:0000256" key="1">
    <source>
        <dbReference type="SAM" id="Coils"/>
    </source>
</evidence>
<gene>
    <name evidence="2" type="ORF">B0H17DRAFT_1146643</name>
</gene>
<reference evidence="2" key="1">
    <citation type="submission" date="2023-03" db="EMBL/GenBank/DDBJ databases">
        <title>Massive genome expansion in bonnet fungi (Mycena s.s.) driven by repeated elements and novel gene families across ecological guilds.</title>
        <authorList>
            <consortium name="Lawrence Berkeley National Laboratory"/>
            <person name="Harder C.B."/>
            <person name="Miyauchi S."/>
            <person name="Viragh M."/>
            <person name="Kuo A."/>
            <person name="Thoen E."/>
            <person name="Andreopoulos B."/>
            <person name="Lu D."/>
            <person name="Skrede I."/>
            <person name="Drula E."/>
            <person name="Henrissat B."/>
            <person name="Morin E."/>
            <person name="Kohler A."/>
            <person name="Barry K."/>
            <person name="LaButti K."/>
            <person name="Morin E."/>
            <person name="Salamov A."/>
            <person name="Lipzen A."/>
            <person name="Mereny Z."/>
            <person name="Hegedus B."/>
            <person name="Baldrian P."/>
            <person name="Stursova M."/>
            <person name="Weitz H."/>
            <person name="Taylor A."/>
            <person name="Grigoriev I.V."/>
            <person name="Nagy L.G."/>
            <person name="Martin F."/>
            <person name="Kauserud H."/>
        </authorList>
    </citation>
    <scope>NUCLEOTIDE SEQUENCE</scope>
    <source>
        <strain evidence="2">CBHHK067</strain>
    </source>
</reference>
<dbReference type="EMBL" id="JARKIE010000317">
    <property type="protein sequence ID" value="KAJ7654848.1"/>
    <property type="molecule type" value="Genomic_DNA"/>
</dbReference>
<evidence type="ECO:0000313" key="2">
    <source>
        <dbReference type="EMBL" id="KAJ7654848.1"/>
    </source>
</evidence>
<dbReference type="AlphaFoldDB" id="A0AAD7G0L9"/>
<name>A0AAD7G0L9_MYCRO</name>
<dbReference type="Proteomes" id="UP001221757">
    <property type="component" value="Unassembled WGS sequence"/>
</dbReference>
<feature type="coiled-coil region" evidence="1">
    <location>
        <begin position="85"/>
        <end position="126"/>
    </location>
</feature>